<dbReference type="InterPro" id="IPR006644">
    <property type="entry name" value="Cadg"/>
</dbReference>
<feature type="compositionally biased region" description="Polar residues" evidence="1">
    <location>
        <begin position="443"/>
        <end position="456"/>
    </location>
</feature>
<feature type="region of interest" description="Disordered" evidence="1">
    <location>
        <begin position="434"/>
        <end position="456"/>
    </location>
</feature>
<name>A0ABS3FSN4_9CYAN</name>
<reference evidence="3 4" key="1">
    <citation type="submission" date="2021-03" db="EMBL/GenBank/DDBJ databases">
        <title>Metabolic Capacity of the Antarctic Cyanobacterium Phormidium pseudopriestleyi that Sustains Oxygenic Photosynthesis in the Presence of Hydrogen Sulfide.</title>
        <authorList>
            <person name="Lumian J.E."/>
            <person name="Jungblut A.D."/>
            <person name="Dillon M.L."/>
            <person name="Hawes I."/>
            <person name="Doran P.T."/>
            <person name="Mackey T.J."/>
            <person name="Dick G.J."/>
            <person name="Grettenberger C.L."/>
            <person name="Sumner D.Y."/>
        </authorList>
    </citation>
    <scope>NUCLEOTIDE SEQUENCE [LARGE SCALE GENOMIC DNA]</scope>
    <source>
        <strain evidence="3 4">FRX01</strain>
    </source>
</reference>
<dbReference type="RefSeq" id="WP_207088625.1">
    <property type="nucleotide sequence ID" value="NZ_JAFLQW010000362.1"/>
</dbReference>
<dbReference type="InterPro" id="IPR013783">
    <property type="entry name" value="Ig-like_fold"/>
</dbReference>
<protein>
    <submittedName>
        <fullName evidence="3">Ig domain-containing protein</fullName>
    </submittedName>
</protein>
<dbReference type="PANTHER" id="PTHR21559">
    <property type="entry name" value="DYSTROGLYCAN-RELATED"/>
    <property type="match status" value="1"/>
</dbReference>
<evidence type="ECO:0000256" key="1">
    <source>
        <dbReference type="SAM" id="MobiDB-lite"/>
    </source>
</evidence>
<dbReference type="Pfam" id="PF05345">
    <property type="entry name" value="He_PIG"/>
    <property type="match status" value="1"/>
</dbReference>
<organism evidence="3 4">
    <name type="scientific">Phormidium pseudopriestleyi FRX01</name>
    <dbReference type="NCBI Taxonomy" id="1759528"/>
    <lineage>
        <taxon>Bacteria</taxon>
        <taxon>Bacillati</taxon>
        <taxon>Cyanobacteriota</taxon>
        <taxon>Cyanophyceae</taxon>
        <taxon>Oscillatoriophycideae</taxon>
        <taxon>Oscillatoriales</taxon>
        <taxon>Oscillatoriaceae</taxon>
        <taxon>Phormidium</taxon>
    </lineage>
</organism>
<gene>
    <name evidence="3" type="ORF">J0895_13605</name>
</gene>
<evidence type="ECO:0000313" key="4">
    <source>
        <dbReference type="Proteomes" id="UP000664844"/>
    </source>
</evidence>
<dbReference type="InterPro" id="IPR015919">
    <property type="entry name" value="Cadherin-like_sf"/>
</dbReference>
<dbReference type="SUPFAM" id="SSF49313">
    <property type="entry name" value="Cadherin-like"/>
    <property type="match status" value="1"/>
</dbReference>
<dbReference type="PANTHER" id="PTHR21559:SF21">
    <property type="entry name" value="DYSTROGLYCAN 1"/>
    <property type="match status" value="1"/>
</dbReference>
<dbReference type="Proteomes" id="UP000664844">
    <property type="component" value="Unassembled WGS sequence"/>
</dbReference>
<dbReference type="CDD" id="cd11303">
    <property type="entry name" value="Dystroglycan_repeat"/>
    <property type="match status" value="1"/>
</dbReference>
<evidence type="ECO:0000313" key="3">
    <source>
        <dbReference type="EMBL" id="MBO0350130.1"/>
    </source>
</evidence>
<proteinExistence type="predicted"/>
<dbReference type="EMBL" id="JAFLQW010000362">
    <property type="protein sequence ID" value="MBO0350130.1"/>
    <property type="molecule type" value="Genomic_DNA"/>
</dbReference>
<comment type="caution">
    <text evidence="3">The sequence shown here is derived from an EMBL/GenBank/DDBJ whole genome shotgun (WGS) entry which is preliminary data.</text>
</comment>
<feature type="domain" description="Dystroglycan-type cadherin-like" evidence="2">
    <location>
        <begin position="336"/>
        <end position="434"/>
    </location>
</feature>
<feature type="non-terminal residue" evidence="3">
    <location>
        <position position="456"/>
    </location>
</feature>
<sequence length="456" mass="48948">MAIAFQGAYFQDFDSLPTNGTNHPWTNHSTLPGWYLFRQPEPGIEVLTYDANHGVSNKGSFYSYGLTDDSDRALGGLGSGGAYFGNPPTGTIAGWIAFAATNTTGLPINSITLNFDGEQWRSGANTTLQTMVLEYGVGATFDTVTTWTNPEGNFDFTSPFALETADEINGNTEGLLANLGETIHNLTWDNNQTLWIRWIHLNDLGNDHGLAIDNFSLVWYSAIIAESDGITTVTEGGTIDTYTVVLTNPPTAEVTITINPDNQTTTGVDFLIFTPENWDEPQTVEIVAVDDNMVEGNHIGTITHTATSTDPNYDGITINAVTANITDNDSANNPPVVVNAIADLTATVSTLFNFTIPADTFNDPDGNPLSHSATLEDGSELPPWLIFNATTRTFSGTPLENHLGSINIKVTASDGSLYVSDILTLAVSAVTPNPEFEVENSPESEANNPPSETNPP</sequence>
<dbReference type="SMART" id="SM00736">
    <property type="entry name" value="CADG"/>
    <property type="match status" value="1"/>
</dbReference>
<evidence type="ECO:0000259" key="2">
    <source>
        <dbReference type="SMART" id="SM00736"/>
    </source>
</evidence>
<dbReference type="Gene3D" id="2.60.40.10">
    <property type="entry name" value="Immunoglobulins"/>
    <property type="match status" value="1"/>
</dbReference>
<keyword evidence="4" id="KW-1185">Reference proteome</keyword>
<accession>A0ABS3FSN4</accession>